<protein>
    <recommendedName>
        <fullName evidence="3">PIN domain-containing protein</fullName>
    </recommendedName>
</protein>
<evidence type="ECO:0008006" key="3">
    <source>
        <dbReference type="Google" id="ProtNLM"/>
    </source>
</evidence>
<keyword evidence="2" id="KW-1185">Reference proteome</keyword>
<evidence type="ECO:0000313" key="2">
    <source>
        <dbReference type="Proteomes" id="UP001306508"/>
    </source>
</evidence>
<reference evidence="2" key="1">
    <citation type="submission" date="2023-07" db="EMBL/GenBank/DDBJ databases">
        <title>A draft genome of Kazachstania heterogenica Y-27499.</title>
        <authorList>
            <person name="Donic C."/>
            <person name="Kralova J.S."/>
            <person name="Fidel L."/>
            <person name="Ben-Dor S."/>
            <person name="Jung S."/>
        </authorList>
    </citation>
    <scope>NUCLEOTIDE SEQUENCE [LARGE SCALE GENOMIC DNA]</scope>
    <source>
        <strain evidence="2">Y27499</strain>
    </source>
</reference>
<name>A0AAN7WI34_9SACH</name>
<gene>
    <name evidence="1" type="ORF">RI543_002151</name>
</gene>
<evidence type="ECO:0000313" key="1">
    <source>
        <dbReference type="EMBL" id="KAK5780395.1"/>
    </source>
</evidence>
<dbReference type="AlphaFoldDB" id="A0AAN7WI34"/>
<organism evidence="1 2">
    <name type="scientific">Arxiozyma heterogenica</name>
    <dbReference type="NCBI Taxonomy" id="278026"/>
    <lineage>
        <taxon>Eukaryota</taxon>
        <taxon>Fungi</taxon>
        <taxon>Dikarya</taxon>
        <taxon>Ascomycota</taxon>
        <taxon>Saccharomycotina</taxon>
        <taxon>Saccharomycetes</taxon>
        <taxon>Saccharomycetales</taxon>
        <taxon>Saccharomycetaceae</taxon>
        <taxon>Arxiozyma</taxon>
    </lineage>
</organism>
<dbReference type="Gene3D" id="3.40.50.1010">
    <property type="entry name" value="5'-nuclease"/>
    <property type="match status" value="1"/>
</dbReference>
<dbReference type="Proteomes" id="UP001306508">
    <property type="component" value="Unassembled WGS sequence"/>
</dbReference>
<proteinExistence type="predicted"/>
<sequence>MVNNYYFVIDASAFEKGLGNIKKWDQWLNSRKNTQKKSKKVHIQLYVPTFTIGELEFLQFRRRSNNAREALKFIEQHNLKNSLVANQIQDEASLEIIMEYQDILSTIPWSEVNIHHIDRLNKIPKRFKDLLKSCAYKCRLSNDAFELQVEELYDDDIIEVEDVDVSSTKNNVKRDKRIEDSEDNKLIHKEVDNNFNSKGRWILITEDSEVRQFADLCDIPHCSIVQVDSLLSKDLNDKTFKDTRRFNDLVLRSGIKQVSSDGNDIVKTKFKKTIYASRGSGKLWTP</sequence>
<accession>A0AAN7WI34</accession>
<comment type="caution">
    <text evidence="1">The sequence shown here is derived from an EMBL/GenBank/DDBJ whole genome shotgun (WGS) entry which is preliminary data.</text>
</comment>
<dbReference type="EMBL" id="JAWIZZ010000041">
    <property type="protein sequence ID" value="KAK5780395.1"/>
    <property type="molecule type" value="Genomic_DNA"/>
</dbReference>